<dbReference type="EMBL" id="JBBNAG010000006">
    <property type="protein sequence ID" value="KAK9125813.1"/>
    <property type="molecule type" value="Genomic_DNA"/>
</dbReference>
<dbReference type="Proteomes" id="UP001419268">
    <property type="component" value="Unassembled WGS sequence"/>
</dbReference>
<protein>
    <submittedName>
        <fullName evidence="1">Uncharacterized protein</fullName>
    </submittedName>
</protein>
<proteinExistence type="predicted"/>
<reference evidence="1 2" key="1">
    <citation type="submission" date="2024-01" db="EMBL/GenBank/DDBJ databases">
        <title>Genome assemblies of Stephania.</title>
        <authorList>
            <person name="Yang L."/>
        </authorList>
    </citation>
    <scope>NUCLEOTIDE SEQUENCE [LARGE SCALE GENOMIC DNA]</scope>
    <source>
        <strain evidence="1">JXDWG</strain>
        <tissue evidence="1">Leaf</tissue>
    </source>
</reference>
<comment type="caution">
    <text evidence="1">The sequence shown here is derived from an EMBL/GenBank/DDBJ whole genome shotgun (WGS) entry which is preliminary data.</text>
</comment>
<gene>
    <name evidence="1" type="ORF">Scep_014659</name>
</gene>
<accession>A0AAP0P0L4</accession>
<name>A0AAP0P0L4_9MAGN</name>
<keyword evidence="2" id="KW-1185">Reference proteome</keyword>
<sequence>MEDSGLRGKKLDFVRFSHLSHLALQQGDKQDLAMQVSSNRGMFTSPGQAATVFALWRGNLGGADPPLVFTVEDRVEFSAEYGIRDYATPVSEQKSDFKTPLRDSWVESVTPLKSMYETRSSYTVMGGQQM</sequence>
<evidence type="ECO:0000313" key="1">
    <source>
        <dbReference type="EMBL" id="KAK9125813.1"/>
    </source>
</evidence>
<evidence type="ECO:0000313" key="2">
    <source>
        <dbReference type="Proteomes" id="UP001419268"/>
    </source>
</evidence>
<organism evidence="1 2">
    <name type="scientific">Stephania cephalantha</name>
    <dbReference type="NCBI Taxonomy" id="152367"/>
    <lineage>
        <taxon>Eukaryota</taxon>
        <taxon>Viridiplantae</taxon>
        <taxon>Streptophyta</taxon>
        <taxon>Embryophyta</taxon>
        <taxon>Tracheophyta</taxon>
        <taxon>Spermatophyta</taxon>
        <taxon>Magnoliopsida</taxon>
        <taxon>Ranunculales</taxon>
        <taxon>Menispermaceae</taxon>
        <taxon>Menispermoideae</taxon>
        <taxon>Cissampelideae</taxon>
        <taxon>Stephania</taxon>
    </lineage>
</organism>
<dbReference type="AlphaFoldDB" id="A0AAP0P0L4"/>